<accession>A0A174Z8T3</accession>
<dbReference type="Proteomes" id="UP000095780">
    <property type="component" value="Unassembled WGS sequence"/>
</dbReference>
<evidence type="ECO:0000313" key="10">
    <source>
        <dbReference type="Proteomes" id="UP000284794"/>
    </source>
</evidence>
<evidence type="ECO:0000313" key="8">
    <source>
        <dbReference type="Proteomes" id="UP000095621"/>
    </source>
</evidence>
<dbReference type="Proteomes" id="UP000284794">
    <property type="component" value="Unassembled WGS sequence"/>
</dbReference>
<gene>
    <name evidence="3" type="primary">ppaC_1</name>
    <name evidence="7" type="ORF">DW007_01130</name>
    <name evidence="6" type="ORF">DW811_03600</name>
    <name evidence="5" type="ORF">DW858_04525</name>
    <name evidence="2" type="ORF">ERS852490_01526</name>
    <name evidence="3" type="ORF">ERS852492_00757</name>
    <name evidence="4" type="ORF">GKE48_02885</name>
</gene>
<evidence type="ECO:0000313" key="13">
    <source>
        <dbReference type="Proteomes" id="UP000481964"/>
    </source>
</evidence>
<evidence type="ECO:0000313" key="4">
    <source>
        <dbReference type="EMBL" id="MSC56401.1"/>
    </source>
</evidence>
<organism evidence="3 9">
    <name type="scientific">Lachnospira eligens</name>
    <dbReference type="NCBI Taxonomy" id="39485"/>
    <lineage>
        <taxon>Bacteria</taxon>
        <taxon>Bacillati</taxon>
        <taxon>Bacillota</taxon>
        <taxon>Clostridia</taxon>
        <taxon>Lachnospirales</taxon>
        <taxon>Lachnospiraceae</taxon>
        <taxon>Lachnospira</taxon>
    </lineage>
</organism>
<evidence type="ECO:0000313" key="5">
    <source>
        <dbReference type="EMBL" id="RHC14310.1"/>
    </source>
</evidence>
<evidence type="ECO:0000313" key="6">
    <source>
        <dbReference type="EMBL" id="RHD10143.1"/>
    </source>
</evidence>
<sequence length="328" mass="36268">MNCLEEVIASISTERVFIQTHNFPDPDAIACAYGLSELLKAKGIDAEICYKGSIDRTVTAKMVRLLNINVKEYISFEEFNKEDEIILVDAQKGNSNIIDMNGQEIICIDHHPVYEHIDYRFCDIRPDVGACASIIASYYFDNDIDMPADVATALLYGIKMDTADMRRGVSQLDLDMFYKLFMMADRDILTNLDSSVLHFDDIKAYKDALSTIDIREDVCFACAGYECKESLIAAICDFTLTLDGINLSIVYSPKKDGIKLSIRSGGKYLSGVLAVNALRGIGTGGGHDNMAGGYVPYGKETGSKVGDADIVRLEHEIKARFLKEAGIK</sequence>
<dbReference type="Proteomes" id="UP000095621">
    <property type="component" value="Unassembled WGS sequence"/>
</dbReference>
<dbReference type="Proteomes" id="UP000285201">
    <property type="component" value="Unassembled WGS sequence"/>
</dbReference>
<evidence type="ECO:0000259" key="1">
    <source>
        <dbReference type="Pfam" id="PF01368"/>
    </source>
</evidence>
<feature type="domain" description="DDH" evidence="1">
    <location>
        <begin position="15"/>
        <end position="158"/>
    </location>
</feature>
<dbReference type="EMBL" id="CZBU01000003">
    <property type="protein sequence ID" value="CUQ77363.1"/>
    <property type="molecule type" value="Genomic_DNA"/>
</dbReference>
<dbReference type="RefSeq" id="WP_022097241.1">
    <property type="nucleotide sequence ID" value="NZ_CABIXW010000002.1"/>
</dbReference>
<name>A0A174Z8T3_9FIRM</name>
<dbReference type="AlphaFoldDB" id="A0A174Z8T3"/>
<dbReference type="Gene3D" id="3.10.310.30">
    <property type="match status" value="1"/>
</dbReference>
<dbReference type="PANTHER" id="PTHR47618">
    <property type="entry name" value="BIFUNCTIONAL OLIGORIBONUCLEASE AND PAP PHOSPHATASE NRNA"/>
    <property type="match status" value="1"/>
</dbReference>
<dbReference type="OrthoDB" id="5896813at2"/>
<dbReference type="EMBL" id="QSIS01000003">
    <property type="protein sequence ID" value="RHD10143.1"/>
    <property type="molecule type" value="Genomic_DNA"/>
</dbReference>
<evidence type="ECO:0000313" key="11">
    <source>
        <dbReference type="Proteomes" id="UP000285201"/>
    </source>
</evidence>
<dbReference type="InterPro" id="IPR051319">
    <property type="entry name" value="Oligoribo/pAp-PDE_c-di-AMP_PDE"/>
</dbReference>
<evidence type="ECO:0000313" key="7">
    <source>
        <dbReference type="EMBL" id="RHL72491.1"/>
    </source>
</evidence>
<protein>
    <submittedName>
        <fullName evidence="4">DHH family phosphoesterase</fullName>
    </submittedName>
    <submittedName>
        <fullName evidence="3">Probable manganese-dependent inorganic pyrophosphatase</fullName>
        <ecNumber evidence="3">3.6.1.1</ecNumber>
    </submittedName>
</protein>
<reference evidence="10 11" key="2">
    <citation type="submission" date="2018-08" db="EMBL/GenBank/DDBJ databases">
        <title>A genome reference for cultivated species of the human gut microbiota.</title>
        <authorList>
            <person name="Zou Y."/>
            <person name="Xue W."/>
            <person name="Luo G."/>
        </authorList>
    </citation>
    <scope>NUCLEOTIDE SEQUENCE [LARGE SCALE GENOMIC DNA]</scope>
    <source>
        <strain evidence="7 11">AF36-7BH</strain>
        <strain evidence="6 10">AM32-2AC</strain>
        <strain evidence="5 12">AM37-3BH</strain>
    </source>
</reference>
<dbReference type="GO" id="GO:0004427">
    <property type="term" value="F:inorganic diphosphate phosphatase activity"/>
    <property type="evidence" value="ECO:0007669"/>
    <property type="project" value="UniProtKB-EC"/>
</dbReference>
<dbReference type="EMBL" id="QROY01000001">
    <property type="protein sequence ID" value="RHL72491.1"/>
    <property type="molecule type" value="Genomic_DNA"/>
</dbReference>
<dbReference type="EC" id="3.6.1.1" evidence="3"/>
<dbReference type="Proteomes" id="UP000481964">
    <property type="component" value="Unassembled WGS sequence"/>
</dbReference>
<proteinExistence type="predicted"/>
<dbReference type="EMBL" id="WKRD01000002">
    <property type="protein sequence ID" value="MSC56401.1"/>
    <property type="molecule type" value="Genomic_DNA"/>
</dbReference>
<reference evidence="4 13" key="3">
    <citation type="journal article" date="2019" name="Nat. Med.">
        <title>A library of human gut bacterial isolates paired with longitudinal multiomics data enables mechanistic microbiome research.</title>
        <authorList>
            <person name="Poyet M."/>
            <person name="Groussin M."/>
            <person name="Gibbons S.M."/>
            <person name="Avila-Pacheco J."/>
            <person name="Jiang X."/>
            <person name="Kearney S.M."/>
            <person name="Perrotta A.R."/>
            <person name="Berdy B."/>
            <person name="Zhao S."/>
            <person name="Lieberman T.D."/>
            <person name="Swanson P.K."/>
            <person name="Smith M."/>
            <person name="Roesemann S."/>
            <person name="Alexander J.E."/>
            <person name="Rich S.A."/>
            <person name="Livny J."/>
            <person name="Vlamakis H."/>
            <person name="Clish C."/>
            <person name="Bullock K."/>
            <person name="Deik A."/>
            <person name="Scott J."/>
            <person name="Pierce K.A."/>
            <person name="Xavier R.J."/>
            <person name="Alm E.J."/>
        </authorList>
    </citation>
    <scope>NUCLEOTIDE SEQUENCE [LARGE SCALE GENOMIC DNA]</scope>
    <source>
        <strain evidence="4 13">BIOML-A1</strain>
    </source>
</reference>
<dbReference type="InterPro" id="IPR001667">
    <property type="entry name" value="DDH_dom"/>
</dbReference>
<dbReference type="SUPFAM" id="SSF64182">
    <property type="entry name" value="DHH phosphoesterases"/>
    <property type="match status" value="1"/>
</dbReference>
<dbReference type="InterPro" id="IPR038763">
    <property type="entry name" value="DHH_sf"/>
</dbReference>
<evidence type="ECO:0000313" key="9">
    <source>
        <dbReference type="Proteomes" id="UP000095780"/>
    </source>
</evidence>
<reference evidence="8 9" key="1">
    <citation type="submission" date="2015-09" db="EMBL/GenBank/DDBJ databases">
        <authorList>
            <consortium name="Pathogen Informatics"/>
        </authorList>
    </citation>
    <scope>NUCLEOTIDE SEQUENCE [LARGE SCALE GENOMIC DNA]</scope>
    <source>
        <strain evidence="2 8">2789STDY5834875</strain>
        <strain evidence="3 9">2789STDY5834878</strain>
    </source>
</reference>
<evidence type="ECO:0000313" key="12">
    <source>
        <dbReference type="Proteomes" id="UP000285844"/>
    </source>
</evidence>
<dbReference type="EMBL" id="CZBV01000002">
    <property type="protein sequence ID" value="CUQ81449.1"/>
    <property type="molecule type" value="Genomic_DNA"/>
</dbReference>
<keyword evidence="3" id="KW-0378">Hydrolase</keyword>
<dbReference type="Pfam" id="PF01368">
    <property type="entry name" value="DHH"/>
    <property type="match status" value="1"/>
</dbReference>
<dbReference type="Proteomes" id="UP000285844">
    <property type="component" value="Unassembled WGS sequence"/>
</dbReference>
<evidence type="ECO:0000313" key="2">
    <source>
        <dbReference type="EMBL" id="CUQ77363.1"/>
    </source>
</evidence>
<dbReference type="EMBL" id="QSHM01000003">
    <property type="protein sequence ID" value="RHC14310.1"/>
    <property type="molecule type" value="Genomic_DNA"/>
</dbReference>
<evidence type="ECO:0000313" key="3">
    <source>
        <dbReference type="EMBL" id="CUQ81449.1"/>
    </source>
</evidence>
<dbReference type="Gene3D" id="3.90.1640.10">
    <property type="entry name" value="inorganic pyrophosphatase (n-terminal core)"/>
    <property type="match status" value="1"/>
</dbReference>
<dbReference type="PANTHER" id="PTHR47618:SF1">
    <property type="entry name" value="BIFUNCTIONAL OLIGORIBONUCLEASE AND PAP PHOSPHATASE NRNA"/>
    <property type="match status" value="1"/>
</dbReference>